<dbReference type="InterPro" id="IPR036086">
    <property type="entry name" value="ParB/Sulfiredoxin_sf"/>
</dbReference>
<dbReference type="SUPFAM" id="SSF110849">
    <property type="entry name" value="ParB/Sulfiredoxin"/>
    <property type="match status" value="1"/>
</dbReference>
<dbReference type="AlphaFoldDB" id="A0A518V4Y3"/>
<dbReference type="Gene3D" id="3.90.1530.10">
    <property type="entry name" value="Conserved hypothetical protein from pyrococcus furiosus pfu- 392566-001, ParB domain"/>
    <property type="match status" value="1"/>
</dbReference>
<dbReference type="Proteomes" id="UP000319432">
    <property type="component" value="Chromosome"/>
</dbReference>
<organism evidence="2 3">
    <name type="scientific">Brevibacillus laterosporus</name>
    <name type="common">Bacillus laterosporus</name>
    <dbReference type="NCBI Taxonomy" id="1465"/>
    <lineage>
        <taxon>Bacteria</taxon>
        <taxon>Bacillati</taxon>
        <taxon>Bacillota</taxon>
        <taxon>Bacilli</taxon>
        <taxon>Bacillales</taxon>
        <taxon>Paenibacillaceae</taxon>
        <taxon>Brevibacillus</taxon>
    </lineage>
</organism>
<dbReference type="InterPro" id="IPR003115">
    <property type="entry name" value="ParB_N"/>
</dbReference>
<sequence>MDIRLLPIDKINPAPYNPRVDLQPGDAEYEKLKRSIEDFGYVEPLVWNQRTGNLVGGHQRYKILVNEQGRREVEVSVVDLDEQKEKALNIAMNKISGDWDEEKLSLLIEELAASDFNMELTGFDSEEIDELLKDYSNDYTDLSNDLDSSEGERKTLFDKFLIPPFSVLDTRQGYWQDRKRQWLSLGMESKEGRDSNLIYNLGNQSEYMRKAMEQCGGGTSIFDPVLCELIYRWFCPNSGQILDPFAGGSVRGVVASYLGYQYTGIDLRPEQIESNIKQANEMITRGILQEVPEWIVGDSRNINQLVEQAKADLIFSCPPYADLEVYSDNPADISNMNYDDFLRSYREIILNAVSMLKDNRFACFVVGDIRDRKGIYRNFVSHTIQAFIDAGMQYYNEGILINVVGTVALRAGRQFAASRKLGKCHQNVLVFYKGNPRDITSELGSVDIEDSLLEKLA</sequence>
<evidence type="ECO:0000313" key="2">
    <source>
        <dbReference type="EMBL" id="QDX92053.1"/>
    </source>
</evidence>
<feature type="domain" description="ParB-like N-terminal" evidence="1">
    <location>
        <begin position="4"/>
        <end position="94"/>
    </location>
</feature>
<reference evidence="2 3" key="1">
    <citation type="submission" date="2018-11" db="EMBL/GenBank/DDBJ databases">
        <title>Phylogenetic determinants of toxin gene distribution in genomes of Brevibacillus laterosporus.</title>
        <authorList>
            <person name="Glare T.R."/>
            <person name="Durrant A."/>
            <person name="Berry C."/>
            <person name="Palma L."/>
            <person name="Ormskirk M."/>
            <person name="Cox M.O."/>
        </authorList>
    </citation>
    <scope>NUCLEOTIDE SEQUENCE [LARGE SCALE GENOMIC DNA]</scope>
    <source>
        <strain evidence="2 3">1821L</strain>
    </source>
</reference>
<name>A0A518V4Y3_BRELA</name>
<dbReference type="OrthoDB" id="9800801at2"/>
<protein>
    <submittedName>
        <fullName evidence="2">Chromosome partitioning protein ParB</fullName>
    </submittedName>
</protein>
<dbReference type="SMART" id="SM00470">
    <property type="entry name" value="ParB"/>
    <property type="match status" value="1"/>
</dbReference>
<gene>
    <name evidence="2" type="ORF">EEL30_06530</name>
</gene>
<evidence type="ECO:0000259" key="1">
    <source>
        <dbReference type="SMART" id="SM00470"/>
    </source>
</evidence>
<evidence type="ECO:0000313" key="3">
    <source>
        <dbReference type="Proteomes" id="UP000319432"/>
    </source>
</evidence>
<keyword evidence="3" id="KW-1185">Reference proteome</keyword>
<dbReference type="SUPFAM" id="SSF53335">
    <property type="entry name" value="S-adenosyl-L-methionine-dependent methyltransferases"/>
    <property type="match status" value="2"/>
</dbReference>
<dbReference type="InterPro" id="IPR029063">
    <property type="entry name" value="SAM-dependent_MTases_sf"/>
</dbReference>
<dbReference type="CDD" id="cd16401">
    <property type="entry name" value="ParB_N_like_MT"/>
    <property type="match status" value="1"/>
</dbReference>
<accession>A0A518V4Y3</accession>
<dbReference type="Gene3D" id="3.40.50.150">
    <property type="entry name" value="Vaccinia Virus protein VP39"/>
    <property type="match status" value="2"/>
</dbReference>
<dbReference type="Pfam" id="PF02195">
    <property type="entry name" value="ParB_N"/>
    <property type="match status" value="1"/>
</dbReference>
<dbReference type="EMBL" id="CP033464">
    <property type="protein sequence ID" value="QDX92053.1"/>
    <property type="molecule type" value="Genomic_DNA"/>
</dbReference>
<proteinExistence type="predicted"/>